<keyword evidence="1" id="KW-0472">Membrane</keyword>
<feature type="transmembrane region" description="Helical" evidence="1">
    <location>
        <begin position="21"/>
        <end position="43"/>
    </location>
</feature>
<evidence type="ECO:0000313" key="2">
    <source>
        <dbReference type="EMBL" id="MFD2246916.1"/>
    </source>
</evidence>
<keyword evidence="1" id="KW-0812">Transmembrane</keyword>
<protein>
    <submittedName>
        <fullName evidence="2">AtpZ/AtpI family protein</fullName>
    </submittedName>
</protein>
<evidence type="ECO:0000313" key="3">
    <source>
        <dbReference type="Proteomes" id="UP001597374"/>
    </source>
</evidence>
<name>A0ABW5CWS8_9BACT</name>
<reference evidence="3" key="1">
    <citation type="journal article" date="2019" name="Int. J. Syst. Evol. Microbiol.">
        <title>The Global Catalogue of Microorganisms (GCM) 10K type strain sequencing project: providing services to taxonomists for standard genome sequencing and annotation.</title>
        <authorList>
            <consortium name="The Broad Institute Genomics Platform"/>
            <consortium name="The Broad Institute Genome Sequencing Center for Infectious Disease"/>
            <person name="Wu L."/>
            <person name="Ma J."/>
        </authorList>
    </citation>
    <scope>NUCLEOTIDE SEQUENCE [LARGE SCALE GENOMIC DNA]</scope>
    <source>
        <strain evidence="3">CGMCC 4.1782</strain>
    </source>
</reference>
<sequence>MENDLNEDKPKQPGEGSVKQYMKYSGMAFQMIGALVLAAWLGMKLDEHFQTENPWFTIVLLLLAVMASMVLIILSLNKKQ</sequence>
<dbReference type="RefSeq" id="WP_250428691.1">
    <property type="nucleotide sequence ID" value="NZ_JALPRR010000001.1"/>
</dbReference>
<dbReference type="Proteomes" id="UP001597374">
    <property type="component" value="Unassembled WGS sequence"/>
</dbReference>
<organism evidence="2 3">
    <name type="scientific">Pontibacter ruber</name>
    <dbReference type="NCBI Taxonomy" id="1343895"/>
    <lineage>
        <taxon>Bacteria</taxon>
        <taxon>Pseudomonadati</taxon>
        <taxon>Bacteroidota</taxon>
        <taxon>Cytophagia</taxon>
        <taxon>Cytophagales</taxon>
        <taxon>Hymenobacteraceae</taxon>
        <taxon>Pontibacter</taxon>
    </lineage>
</organism>
<keyword evidence="3" id="KW-1185">Reference proteome</keyword>
<feature type="transmembrane region" description="Helical" evidence="1">
    <location>
        <begin position="55"/>
        <end position="76"/>
    </location>
</feature>
<dbReference type="InterPro" id="IPR032820">
    <property type="entry name" value="ATPase_put"/>
</dbReference>
<evidence type="ECO:0000256" key="1">
    <source>
        <dbReference type="SAM" id="Phobius"/>
    </source>
</evidence>
<proteinExistence type="predicted"/>
<comment type="caution">
    <text evidence="2">The sequence shown here is derived from an EMBL/GenBank/DDBJ whole genome shotgun (WGS) entry which is preliminary data.</text>
</comment>
<dbReference type="EMBL" id="JBHUIM010000001">
    <property type="protein sequence ID" value="MFD2246916.1"/>
    <property type="molecule type" value="Genomic_DNA"/>
</dbReference>
<keyword evidence="1" id="KW-1133">Transmembrane helix</keyword>
<gene>
    <name evidence="2" type="ORF">ACFSKP_11665</name>
</gene>
<dbReference type="Pfam" id="PF09527">
    <property type="entry name" value="ATPase_gene1"/>
    <property type="match status" value="1"/>
</dbReference>
<accession>A0ABW5CWS8</accession>